<evidence type="ECO:0000256" key="2">
    <source>
        <dbReference type="ARBA" id="ARBA00007362"/>
    </source>
</evidence>
<feature type="domain" description="EamA" evidence="7">
    <location>
        <begin position="5"/>
        <end position="139"/>
    </location>
</feature>
<evidence type="ECO:0000256" key="3">
    <source>
        <dbReference type="ARBA" id="ARBA00022692"/>
    </source>
</evidence>
<feature type="transmembrane region" description="Helical" evidence="6">
    <location>
        <begin position="125"/>
        <end position="142"/>
    </location>
</feature>
<accession>A0A926I9M4</accession>
<feature type="transmembrane region" description="Helical" evidence="6">
    <location>
        <begin position="274"/>
        <end position="291"/>
    </location>
</feature>
<dbReference type="AlphaFoldDB" id="A0A926I9M4"/>
<dbReference type="InterPro" id="IPR000620">
    <property type="entry name" value="EamA_dom"/>
</dbReference>
<dbReference type="EMBL" id="JACRTA010000002">
    <property type="protein sequence ID" value="MBC8568187.1"/>
    <property type="molecule type" value="Genomic_DNA"/>
</dbReference>
<protein>
    <submittedName>
        <fullName evidence="8">EamA family transporter</fullName>
    </submittedName>
</protein>
<dbReference type="PANTHER" id="PTHR32322">
    <property type="entry name" value="INNER MEMBRANE TRANSPORTER"/>
    <property type="match status" value="1"/>
</dbReference>
<evidence type="ECO:0000313" key="8">
    <source>
        <dbReference type="EMBL" id="MBC8568187.1"/>
    </source>
</evidence>
<feature type="transmembrane region" description="Helical" evidence="6">
    <location>
        <begin position="91"/>
        <end position="116"/>
    </location>
</feature>
<keyword evidence="9" id="KW-1185">Reference proteome</keyword>
<comment type="subcellular location">
    <subcellularLocation>
        <location evidence="1">Membrane</location>
        <topology evidence="1">Multi-pass membrane protein</topology>
    </subcellularLocation>
</comment>
<feature type="transmembrane region" description="Helical" evidence="6">
    <location>
        <begin position="180"/>
        <end position="198"/>
    </location>
</feature>
<evidence type="ECO:0000259" key="7">
    <source>
        <dbReference type="Pfam" id="PF00892"/>
    </source>
</evidence>
<comment type="similarity">
    <text evidence="2">Belongs to the EamA transporter family.</text>
</comment>
<sequence>MKKMMLILPVLSGVFWGSAGVFVRTLEAFGFDNFTIIFIRFAVAAFILFVGIMAFDRSMLKIKPKDIWIFIGSGILGMLGLNFFYNYAISGLALSLAAVLLSLSPVFVMILAAIILKEKITGRKIGCAVLAILGCVLVSGVFESVAGMSLSMLGVLAGLAAALFYALYSIFSKTAMKQNYNVFTITFYSLLIGAIVMIPFTDWDIIGEFIVTAPVGNSIFIFLNSLCTSVLPYVLYTLSLSYVDTGKVSILAAGGEPSAAMVFGLLFFGEVPTALSLCGLAVTIAALWFLCRPESRDTNEVMASEGRKVKEHVD</sequence>
<name>A0A926I9M4_9FIRM</name>
<evidence type="ECO:0000256" key="4">
    <source>
        <dbReference type="ARBA" id="ARBA00022989"/>
    </source>
</evidence>
<feature type="transmembrane region" description="Helical" evidence="6">
    <location>
        <begin position="148"/>
        <end position="168"/>
    </location>
</feature>
<feature type="domain" description="EamA" evidence="7">
    <location>
        <begin position="153"/>
        <end position="290"/>
    </location>
</feature>
<dbReference type="SUPFAM" id="SSF103481">
    <property type="entry name" value="Multidrug resistance efflux transporter EmrE"/>
    <property type="match status" value="2"/>
</dbReference>
<organism evidence="8 9">
    <name type="scientific">Lentihominibacter hominis</name>
    <dbReference type="NCBI Taxonomy" id="2763645"/>
    <lineage>
        <taxon>Bacteria</taxon>
        <taxon>Bacillati</taxon>
        <taxon>Bacillota</taxon>
        <taxon>Clostridia</taxon>
        <taxon>Peptostreptococcales</taxon>
        <taxon>Anaerovoracaceae</taxon>
        <taxon>Lentihominibacter</taxon>
    </lineage>
</organism>
<dbReference type="GO" id="GO:0016020">
    <property type="term" value="C:membrane"/>
    <property type="evidence" value="ECO:0007669"/>
    <property type="project" value="UniProtKB-SubCell"/>
</dbReference>
<dbReference type="PANTHER" id="PTHR32322:SF2">
    <property type="entry name" value="EAMA DOMAIN-CONTAINING PROTEIN"/>
    <property type="match status" value="1"/>
</dbReference>
<dbReference type="Pfam" id="PF00892">
    <property type="entry name" value="EamA"/>
    <property type="match status" value="2"/>
</dbReference>
<keyword evidence="3 6" id="KW-0812">Transmembrane</keyword>
<dbReference type="Proteomes" id="UP000610862">
    <property type="component" value="Unassembled WGS sequence"/>
</dbReference>
<keyword evidence="5 6" id="KW-0472">Membrane</keyword>
<dbReference type="Gene3D" id="1.10.3730.20">
    <property type="match status" value="1"/>
</dbReference>
<dbReference type="RefSeq" id="WP_187525154.1">
    <property type="nucleotide sequence ID" value="NZ_JACRTA010000002.1"/>
</dbReference>
<dbReference type="InterPro" id="IPR050638">
    <property type="entry name" value="AA-Vitamin_Transporters"/>
</dbReference>
<evidence type="ECO:0000256" key="1">
    <source>
        <dbReference type="ARBA" id="ARBA00004141"/>
    </source>
</evidence>
<evidence type="ECO:0000256" key="5">
    <source>
        <dbReference type="ARBA" id="ARBA00023136"/>
    </source>
</evidence>
<evidence type="ECO:0000313" key="9">
    <source>
        <dbReference type="Proteomes" id="UP000610862"/>
    </source>
</evidence>
<dbReference type="InterPro" id="IPR037185">
    <property type="entry name" value="EmrE-like"/>
</dbReference>
<keyword evidence="4 6" id="KW-1133">Transmembrane helix</keyword>
<comment type="caution">
    <text evidence="8">The sequence shown here is derived from an EMBL/GenBank/DDBJ whole genome shotgun (WGS) entry which is preliminary data.</text>
</comment>
<feature type="transmembrane region" description="Helical" evidence="6">
    <location>
        <begin position="67"/>
        <end position="85"/>
    </location>
</feature>
<proteinExistence type="inferred from homology"/>
<feature type="transmembrane region" description="Helical" evidence="6">
    <location>
        <begin position="33"/>
        <end position="55"/>
    </location>
</feature>
<reference evidence="8" key="1">
    <citation type="submission" date="2020-08" db="EMBL/GenBank/DDBJ databases">
        <title>Genome public.</title>
        <authorList>
            <person name="Liu C."/>
            <person name="Sun Q."/>
        </authorList>
    </citation>
    <scope>NUCLEOTIDE SEQUENCE</scope>
    <source>
        <strain evidence="8">NSJ-24</strain>
    </source>
</reference>
<feature type="transmembrane region" description="Helical" evidence="6">
    <location>
        <begin position="248"/>
        <end position="268"/>
    </location>
</feature>
<gene>
    <name evidence="8" type="ORF">H8692_05330</name>
</gene>
<feature type="transmembrane region" description="Helical" evidence="6">
    <location>
        <begin position="218"/>
        <end position="236"/>
    </location>
</feature>
<evidence type="ECO:0000256" key="6">
    <source>
        <dbReference type="SAM" id="Phobius"/>
    </source>
</evidence>